<evidence type="ECO:0000256" key="6">
    <source>
        <dbReference type="ARBA" id="ARBA00023125"/>
    </source>
</evidence>
<sequence>MKNHERTHHGVGLEAGGPNGVLIANGTGEGGQNGVMYLPRERPYLCGVCHKSFARKDHLRKHQRTHTGERPFQCGVCMKAFSRRDHLKKHQRTHSGEKPYECFVCSKAYSRKDHLNKHERTHTTGEMLPTVGAADNNNGDCGIGAGTIGAPANSTQQQQQQQQQLLIDQKPPKCKYCPKIFATQNQLDLHELTHNQTHEELHGSISINLNSSSGLSQPQPPPPPPPQHIQLTNVPPLQQISLQQQQPQQQLTTSSSTNVHQLLSQPVVATTLRQPLLQTAPGQTATITISPGSIAPGNYTPQPITLQQPVAMATANHYAWTNGFPVSSTWATGWVNPNLYTLDQQKCEGQETTHNIQTLLQ</sequence>
<dbReference type="GO" id="GO:0005634">
    <property type="term" value="C:nucleus"/>
    <property type="evidence" value="ECO:0007669"/>
    <property type="project" value="UniProtKB-SubCell"/>
</dbReference>
<reference evidence="11" key="1">
    <citation type="submission" date="2021-01" db="EMBL/GenBank/DDBJ databases">
        <authorList>
            <person name="Li R."/>
            <person name="Bekaert M."/>
        </authorList>
    </citation>
    <scope>NUCLEOTIDE SEQUENCE</scope>
    <source>
        <strain evidence="11">Farmed</strain>
    </source>
</reference>
<evidence type="ECO:0000256" key="5">
    <source>
        <dbReference type="ARBA" id="ARBA00022833"/>
    </source>
</evidence>
<feature type="region of interest" description="Disordered" evidence="9">
    <location>
        <begin position="207"/>
        <end position="232"/>
    </location>
</feature>
<dbReference type="GO" id="GO:0010468">
    <property type="term" value="P:regulation of gene expression"/>
    <property type="evidence" value="ECO:0007669"/>
    <property type="project" value="TreeGrafter"/>
</dbReference>
<evidence type="ECO:0000256" key="7">
    <source>
        <dbReference type="ARBA" id="ARBA00023242"/>
    </source>
</evidence>
<evidence type="ECO:0000256" key="9">
    <source>
        <dbReference type="SAM" id="MobiDB-lite"/>
    </source>
</evidence>
<evidence type="ECO:0000256" key="8">
    <source>
        <dbReference type="PROSITE-ProRule" id="PRU00042"/>
    </source>
</evidence>
<dbReference type="Proteomes" id="UP000597762">
    <property type="component" value="Unassembled WGS sequence"/>
</dbReference>
<keyword evidence="6" id="KW-0238">DNA-binding</keyword>
<feature type="domain" description="C2H2-type" evidence="10">
    <location>
        <begin position="72"/>
        <end position="99"/>
    </location>
</feature>
<dbReference type="SMART" id="SM00355">
    <property type="entry name" value="ZnF_C2H2"/>
    <property type="match status" value="4"/>
</dbReference>
<dbReference type="PANTHER" id="PTHR16515:SF49">
    <property type="entry name" value="GASTRULA ZINC FINGER PROTEIN XLCGF49.1-LIKE-RELATED"/>
    <property type="match status" value="1"/>
</dbReference>
<feature type="compositionally biased region" description="Pro residues" evidence="9">
    <location>
        <begin position="218"/>
        <end position="227"/>
    </location>
</feature>
<evidence type="ECO:0000256" key="1">
    <source>
        <dbReference type="ARBA" id="ARBA00004123"/>
    </source>
</evidence>
<dbReference type="AlphaFoldDB" id="A0A812C8P8"/>
<protein>
    <submittedName>
        <fullName evidence="11">KRAB</fullName>
    </submittedName>
</protein>
<dbReference type="GO" id="GO:0003677">
    <property type="term" value="F:DNA binding"/>
    <property type="evidence" value="ECO:0007669"/>
    <property type="project" value="UniProtKB-KW"/>
</dbReference>
<dbReference type="InterPro" id="IPR036236">
    <property type="entry name" value="Znf_C2H2_sf"/>
</dbReference>
<keyword evidence="3" id="KW-0677">Repeat</keyword>
<keyword evidence="4 8" id="KW-0863">Zinc-finger</keyword>
<dbReference type="InterPro" id="IPR050331">
    <property type="entry name" value="Zinc_finger"/>
</dbReference>
<evidence type="ECO:0000256" key="2">
    <source>
        <dbReference type="ARBA" id="ARBA00022723"/>
    </source>
</evidence>
<proteinExistence type="predicted"/>
<evidence type="ECO:0000259" key="10">
    <source>
        <dbReference type="PROSITE" id="PS50157"/>
    </source>
</evidence>
<dbReference type="FunFam" id="3.30.160.60:FF:000038">
    <property type="entry name" value="Zinc finger protein 624"/>
    <property type="match status" value="1"/>
</dbReference>
<dbReference type="GO" id="GO:0008270">
    <property type="term" value="F:zinc ion binding"/>
    <property type="evidence" value="ECO:0007669"/>
    <property type="project" value="UniProtKB-KW"/>
</dbReference>
<dbReference type="PANTHER" id="PTHR16515">
    <property type="entry name" value="PR DOMAIN ZINC FINGER PROTEIN"/>
    <property type="match status" value="1"/>
</dbReference>
<feature type="domain" description="C2H2-type" evidence="10">
    <location>
        <begin position="100"/>
        <end position="127"/>
    </location>
</feature>
<evidence type="ECO:0000313" key="11">
    <source>
        <dbReference type="EMBL" id="CAE1259027.1"/>
    </source>
</evidence>
<dbReference type="InterPro" id="IPR013087">
    <property type="entry name" value="Znf_C2H2_type"/>
</dbReference>
<feature type="domain" description="C2H2-type" evidence="10">
    <location>
        <begin position="172"/>
        <end position="199"/>
    </location>
</feature>
<feature type="compositionally biased region" description="Low complexity" evidence="9">
    <location>
        <begin position="207"/>
        <end position="217"/>
    </location>
</feature>
<organism evidence="11 12">
    <name type="scientific">Acanthosepion pharaonis</name>
    <name type="common">Pharaoh cuttlefish</name>
    <name type="synonym">Sepia pharaonis</name>
    <dbReference type="NCBI Taxonomy" id="158019"/>
    <lineage>
        <taxon>Eukaryota</taxon>
        <taxon>Metazoa</taxon>
        <taxon>Spiralia</taxon>
        <taxon>Lophotrochozoa</taxon>
        <taxon>Mollusca</taxon>
        <taxon>Cephalopoda</taxon>
        <taxon>Coleoidea</taxon>
        <taxon>Decapodiformes</taxon>
        <taxon>Sepiida</taxon>
        <taxon>Sepiina</taxon>
        <taxon>Sepiidae</taxon>
        <taxon>Acanthosepion</taxon>
    </lineage>
</organism>
<evidence type="ECO:0000256" key="4">
    <source>
        <dbReference type="ARBA" id="ARBA00022771"/>
    </source>
</evidence>
<dbReference type="OrthoDB" id="3437960at2759"/>
<evidence type="ECO:0000256" key="3">
    <source>
        <dbReference type="ARBA" id="ARBA00022737"/>
    </source>
</evidence>
<dbReference type="PROSITE" id="PS00028">
    <property type="entry name" value="ZINC_FINGER_C2H2_1"/>
    <property type="match status" value="4"/>
</dbReference>
<keyword evidence="2" id="KW-0479">Metal-binding</keyword>
<comment type="subcellular location">
    <subcellularLocation>
        <location evidence="1">Nucleus</location>
    </subcellularLocation>
</comment>
<dbReference type="FunFam" id="3.30.160.60:FF:000483">
    <property type="entry name" value="Zinc finger protein 423"/>
    <property type="match status" value="1"/>
</dbReference>
<accession>A0A812C8P8</accession>
<keyword evidence="12" id="KW-1185">Reference proteome</keyword>
<dbReference type="PROSITE" id="PS50157">
    <property type="entry name" value="ZINC_FINGER_C2H2_2"/>
    <property type="match status" value="4"/>
</dbReference>
<comment type="caution">
    <text evidence="11">The sequence shown here is derived from an EMBL/GenBank/DDBJ whole genome shotgun (WGS) entry which is preliminary data.</text>
</comment>
<dbReference type="FunFam" id="3.30.160.60:FF:000384">
    <property type="entry name" value="Zinc finger protein 550"/>
    <property type="match status" value="1"/>
</dbReference>
<dbReference type="Pfam" id="PF00096">
    <property type="entry name" value="zf-C2H2"/>
    <property type="match status" value="4"/>
</dbReference>
<name>A0A812C8P8_ACAPH</name>
<keyword evidence="7" id="KW-0539">Nucleus</keyword>
<feature type="domain" description="C2H2-type" evidence="10">
    <location>
        <begin position="44"/>
        <end position="71"/>
    </location>
</feature>
<gene>
    <name evidence="11" type="ORF">SPHA_31506</name>
</gene>
<dbReference type="SUPFAM" id="SSF57667">
    <property type="entry name" value="beta-beta-alpha zinc fingers"/>
    <property type="match status" value="3"/>
</dbReference>
<dbReference type="EMBL" id="CAHIKZ030001295">
    <property type="protein sequence ID" value="CAE1259027.1"/>
    <property type="molecule type" value="Genomic_DNA"/>
</dbReference>
<dbReference type="Gene3D" id="3.30.160.60">
    <property type="entry name" value="Classic Zinc Finger"/>
    <property type="match status" value="3"/>
</dbReference>
<evidence type="ECO:0000313" key="12">
    <source>
        <dbReference type="Proteomes" id="UP000597762"/>
    </source>
</evidence>
<keyword evidence="5" id="KW-0862">Zinc</keyword>